<evidence type="ECO:0000313" key="4">
    <source>
        <dbReference type="Proteomes" id="UP000567293"/>
    </source>
</evidence>
<dbReference type="GO" id="GO:0005948">
    <property type="term" value="C:acetolactate synthase complex"/>
    <property type="evidence" value="ECO:0007669"/>
    <property type="project" value="TreeGrafter"/>
</dbReference>
<comment type="caution">
    <text evidence="3">The sequence shown here is derived from an EMBL/GenBank/DDBJ whole genome shotgun (WGS) entry which is preliminary data.</text>
</comment>
<name>A0A7V8SVR0_9BACT</name>
<dbReference type="PANTHER" id="PTHR18968:SF13">
    <property type="entry name" value="ACETOLACTATE SYNTHASE CATALYTIC SUBUNIT, MITOCHONDRIAL"/>
    <property type="match status" value="1"/>
</dbReference>
<dbReference type="AlphaFoldDB" id="A0A7V8SVR0"/>
<dbReference type="InterPro" id="IPR045229">
    <property type="entry name" value="TPP_enz"/>
</dbReference>
<feature type="domain" description="Thiamine pyrophosphate enzyme N-terminal TPP-binding" evidence="2">
    <location>
        <begin position="2"/>
        <end position="94"/>
    </location>
</feature>
<dbReference type="GO" id="GO:0030976">
    <property type="term" value="F:thiamine pyrophosphate binding"/>
    <property type="evidence" value="ECO:0007669"/>
    <property type="project" value="InterPro"/>
</dbReference>
<evidence type="ECO:0000313" key="3">
    <source>
        <dbReference type="EMBL" id="MBA0084450.1"/>
    </source>
</evidence>
<dbReference type="GO" id="GO:0009099">
    <property type="term" value="P:L-valine biosynthetic process"/>
    <property type="evidence" value="ECO:0007669"/>
    <property type="project" value="TreeGrafter"/>
</dbReference>
<gene>
    <name evidence="3" type="ORF">HRJ53_05605</name>
</gene>
<proteinExistence type="inferred from homology"/>
<dbReference type="GO" id="GO:0003984">
    <property type="term" value="F:acetolactate synthase activity"/>
    <property type="evidence" value="ECO:0007669"/>
    <property type="project" value="TreeGrafter"/>
</dbReference>
<evidence type="ECO:0000256" key="1">
    <source>
        <dbReference type="ARBA" id="ARBA00007812"/>
    </source>
</evidence>
<dbReference type="PANTHER" id="PTHR18968">
    <property type="entry name" value="THIAMINE PYROPHOSPHATE ENZYMES"/>
    <property type="match status" value="1"/>
</dbReference>
<feature type="non-terminal residue" evidence="3">
    <location>
        <position position="110"/>
    </location>
</feature>
<evidence type="ECO:0000259" key="2">
    <source>
        <dbReference type="Pfam" id="PF02776"/>
    </source>
</evidence>
<dbReference type="Gene3D" id="3.40.50.970">
    <property type="match status" value="1"/>
</dbReference>
<dbReference type="Proteomes" id="UP000567293">
    <property type="component" value="Unassembled WGS sequence"/>
</dbReference>
<dbReference type="InterPro" id="IPR029061">
    <property type="entry name" value="THDP-binding"/>
</dbReference>
<reference evidence="3" key="1">
    <citation type="submission" date="2020-06" db="EMBL/GenBank/DDBJ databases">
        <title>Legume-microbial interactions unlock mineral nutrients during tropical forest succession.</title>
        <authorList>
            <person name="Epihov D.Z."/>
        </authorList>
    </citation>
    <scope>NUCLEOTIDE SEQUENCE [LARGE SCALE GENOMIC DNA]</scope>
    <source>
        <strain evidence="3">Pan2503</strain>
    </source>
</reference>
<dbReference type="InterPro" id="IPR012001">
    <property type="entry name" value="Thiamin_PyroP_enz_TPP-bd_dom"/>
</dbReference>
<dbReference type="GO" id="GO:0050660">
    <property type="term" value="F:flavin adenine dinucleotide binding"/>
    <property type="evidence" value="ECO:0007669"/>
    <property type="project" value="TreeGrafter"/>
</dbReference>
<dbReference type="EMBL" id="JACDQQ010000549">
    <property type="protein sequence ID" value="MBA0084450.1"/>
    <property type="molecule type" value="Genomic_DNA"/>
</dbReference>
<protein>
    <recommendedName>
        <fullName evidence="2">Thiamine pyrophosphate enzyme N-terminal TPP-binding domain-containing protein</fullName>
    </recommendedName>
</protein>
<dbReference type="Pfam" id="PF02776">
    <property type="entry name" value="TPP_enzyme_N"/>
    <property type="match status" value="1"/>
</dbReference>
<comment type="similarity">
    <text evidence="1">Belongs to the TPP enzyme family.</text>
</comment>
<dbReference type="SUPFAM" id="SSF52518">
    <property type="entry name" value="Thiamin diphosphate-binding fold (THDP-binding)"/>
    <property type="match status" value="1"/>
</dbReference>
<keyword evidence="4" id="KW-1185">Reference proteome</keyword>
<dbReference type="CDD" id="cd07035">
    <property type="entry name" value="TPP_PYR_POX_like"/>
    <property type="match status" value="1"/>
</dbReference>
<organism evidence="3 4">
    <name type="scientific">Candidatus Acidiferrum panamense</name>
    <dbReference type="NCBI Taxonomy" id="2741543"/>
    <lineage>
        <taxon>Bacteria</taxon>
        <taxon>Pseudomonadati</taxon>
        <taxon>Acidobacteriota</taxon>
        <taxon>Terriglobia</taxon>
        <taxon>Candidatus Acidiferrales</taxon>
        <taxon>Candidatus Acidiferrum</taxon>
    </lineage>
</organism>
<accession>A0A7V8SVR0</accession>
<sequence length="110" mass="10998">MAMGVEAAFGLISDDTALLATALDTSGARFYGARHENCAIAMADGYAYAAGRLGVAVIGRGPALANGLHGAIYASRTGSPVLLIYGEAATVSQPNGLGPDYKAIDGPGVL</sequence>
<dbReference type="GO" id="GO:0009097">
    <property type="term" value="P:isoleucine biosynthetic process"/>
    <property type="evidence" value="ECO:0007669"/>
    <property type="project" value="TreeGrafter"/>
</dbReference>